<evidence type="ECO:0000259" key="7">
    <source>
        <dbReference type="PROSITE" id="PS50115"/>
    </source>
</evidence>
<dbReference type="CDD" id="cd08830">
    <property type="entry name" value="ArfGap_ArfGap1"/>
    <property type="match status" value="1"/>
</dbReference>
<dbReference type="GO" id="GO:0008270">
    <property type="term" value="F:zinc ion binding"/>
    <property type="evidence" value="ECO:0007669"/>
    <property type="project" value="UniProtKB-KW"/>
</dbReference>
<reference evidence="8 9" key="1">
    <citation type="journal article" date="2018" name="PLoS Genet.">
        <title>Population sequencing reveals clonal diversity and ancestral inbreeding in the grapevine cultivar Chardonnay.</title>
        <authorList>
            <person name="Roach M.J."/>
            <person name="Johnson D.L."/>
            <person name="Bohlmann J."/>
            <person name="van Vuuren H.J."/>
            <person name="Jones S.J."/>
            <person name="Pretorius I.S."/>
            <person name="Schmidt S.A."/>
            <person name="Borneman A.R."/>
        </authorList>
    </citation>
    <scope>NUCLEOTIDE SEQUENCE [LARGE SCALE GENOMIC DNA]</scope>
    <source>
        <strain evidence="9">cv. Chardonnay</strain>
        <tissue evidence="8">Leaf</tissue>
    </source>
</reference>
<dbReference type="PROSITE" id="PS50115">
    <property type="entry name" value="ARFGAP"/>
    <property type="match status" value="1"/>
</dbReference>
<dbReference type="Gene3D" id="1.10.220.150">
    <property type="entry name" value="Arf GTPase activating protein"/>
    <property type="match status" value="1"/>
</dbReference>
<proteinExistence type="predicted"/>
<dbReference type="GO" id="GO:0016192">
    <property type="term" value="P:vesicle-mediated transport"/>
    <property type="evidence" value="ECO:0007669"/>
    <property type="project" value="InterPro"/>
</dbReference>
<evidence type="ECO:0000256" key="1">
    <source>
        <dbReference type="ARBA" id="ARBA00022468"/>
    </source>
</evidence>
<dbReference type="Proteomes" id="UP000288805">
    <property type="component" value="Unassembled WGS sequence"/>
</dbReference>
<dbReference type="GO" id="GO:0005096">
    <property type="term" value="F:GTPase activator activity"/>
    <property type="evidence" value="ECO:0007669"/>
    <property type="project" value="UniProtKB-KW"/>
</dbReference>
<evidence type="ECO:0000256" key="5">
    <source>
        <dbReference type="PROSITE-ProRule" id="PRU00288"/>
    </source>
</evidence>
<dbReference type="PANTHER" id="PTHR47021">
    <property type="entry name" value="ADP-RIBOSYLATION FACTOR GTPASE-ACTIVATING PROTEIN AGD6-RELATED"/>
    <property type="match status" value="1"/>
</dbReference>
<gene>
    <name evidence="8" type="primary">AGD7_2</name>
    <name evidence="8" type="ORF">CK203_048969</name>
</gene>
<keyword evidence="3 5" id="KW-0863">Zinc-finger</keyword>
<evidence type="ECO:0000313" key="9">
    <source>
        <dbReference type="Proteomes" id="UP000288805"/>
    </source>
</evidence>
<dbReference type="InterPro" id="IPR044519">
    <property type="entry name" value="ARF_GAP_AGD6/7"/>
</dbReference>
<dbReference type="PANTHER" id="PTHR47021:SF7">
    <property type="entry name" value="ADP-RIBOSYLATION FACTOR GTPASE-ACTIVATING PROTEIN AGD6-RELATED"/>
    <property type="match status" value="1"/>
</dbReference>
<organism evidence="8 9">
    <name type="scientific">Vitis vinifera</name>
    <name type="common">Grape</name>
    <dbReference type="NCBI Taxonomy" id="29760"/>
    <lineage>
        <taxon>Eukaryota</taxon>
        <taxon>Viridiplantae</taxon>
        <taxon>Streptophyta</taxon>
        <taxon>Embryophyta</taxon>
        <taxon>Tracheophyta</taxon>
        <taxon>Spermatophyta</taxon>
        <taxon>Magnoliopsida</taxon>
        <taxon>eudicotyledons</taxon>
        <taxon>Gunneridae</taxon>
        <taxon>Pentapetalae</taxon>
        <taxon>rosids</taxon>
        <taxon>Vitales</taxon>
        <taxon>Vitaceae</taxon>
        <taxon>Viteae</taxon>
        <taxon>Vitis</taxon>
    </lineage>
</organism>
<dbReference type="SMART" id="SM00105">
    <property type="entry name" value="ArfGap"/>
    <property type="match status" value="1"/>
</dbReference>
<evidence type="ECO:0000256" key="6">
    <source>
        <dbReference type="SAM" id="MobiDB-lite"/>
    </source>
</evidence>
<keyword evidence="2" id="KW-0479">Metal-binding</keyword>
<evidence type="ECO:0000256" key="4">
    <source>
        <dbReference type="ARBA" id="ARBA00022833"/>
    </source>
</evidence>
<dbReference type="InterPro" id="IPR037278">
    <property type="entry name" value="ARFGAP/RecO"/>
</dbReference>
<dbReference type="AlphaFoldDB" id="A0A438GVL7"/>
<feature type="domain" description="Arf-GAP" evidence="7">
    <location>
        <begin position="13"/>
        <end position="131"/>
    </location>
</feature>
<dbReference type="PRINTS" id="PR00405">
    <property type="entry name" value="REVINTRACTNG"/>
</dbReference>
<accession>A0A438GVL7</accession>
<evidence type="ECO:0000256" key="3">
    <source>
        <dbReference type="ARBA" id="ARBA00022771"/>
    </source>
</evidence>
<dbReference type="Pfam" id="PF01412">
    <property type="entry name" value="ArfGap"/>
    <property type="match status" value="1"/>
</dbReference>
<name>A0A438GVL7_VITVI</name>
<dbReference type="InterPro" id="IPR038508">
    <property type="entry name" value="ArfGAP_dom_sf"/>
</dbReference>
<protein>
    <submittedName>
        <fullName evidence="8">ADP-ribosylation factor GTPase-activating protein AGD7</fullName>
    </submittedName>
</protein>
<evidence type="ECO:0000256" key="2">
    <source>
        <dbReference type="ARBA" id="ARBA00022723"/>
    </source>
</evidence>
<sequence>MSSSSSSLAASASRRLRHLQSLSSNKTCVDCHQKNPQWASVSYGIFMCLDCSGKHRGLGVHLSFVRSVTMDSWPDSHLKKMEANSGGNDALNAFLSARGIPKDTDIPLKYNTNAAALYREKVQAIAENRRWTEPPVVKESVIKPRSVNSSSEMKVDGVRRNHSVADFRTSGGTNGPSRTWSASDIHEKVQASMDGKAEFFERKVSQNATRPEGLPPSQGGKYVGLDQRGQDPSPGLVLSRM</sequence>
<dbReference type="FunFam" id="1.10.220.150:FF:000014">
    <property type="entry name" value="ADP-ribosylation factor GTPase-activating protein"/>
    <property type="match status" value="1"/>
</dbReference>
<keyword evidence="4" id="KW-0862">Zinc</keyword>
<dbReference type="InterPro" id="IPR001164">
    <property type="entry name" value="ArfGAP_dom"/>
</dbReference>
<keyword evidence="1" id="KW-0343">GTPase activation</keyword>
<dbReference type="SUPFAM" id="SSF57863">
    <property type="entry name" value="ArfGap/RecO-like zinc finger"/>
    <property type="match status" value="1"/>
</dbReference>
<comment type="caution">
    <text evidence="8">The sequence shown here is derived from an EMBL/GenBank/DDBJ whole genome shotgun (WGS) entry which is preliminary data.</text>
</comment>
<evidence type="ECO:0000313" key="8">
    <source>
        <dbReference type="EMBL" id="RVW76238.1"/>
    </source>
</evidence>
<dbReference type="EMBL" id="QGNW01000333">
    <property type="protein sequence ID" value="RVW76238.1"/>
    <property type="molecule type" value="Genomic_DNA"/>
</dbReference>
<feature type="region of interest" description="Disordered" evidence="6">
    <location>
        <begin position="203"/>
        <end position="241"/>
    </location>
</feature>